<evidence type="ECO:0000256" key="2">
    <source>
        <dbReference type="ARBA" id="ARBA00023098"/>
    </source>
</evidence>
<gene>
    <name evidence="4" type="ORF">BIW11_06297</name>
</gene>
<dbReference type="Pfam" id="PF00561">
    <property type="entry name" value="Abhydrolase_1"/>
    <property type="match status" value="1"/>
</dbReference>
<reference evidence="4 5" key="1">
    <citation type="journal article" date="2017" name="Gigascience">
        <title>Draft genome of the honey bee ectoparasitic mite, Tropilaelaps mercedesae, is shaped by the parasitic life history.</title>
        <authorList>
            <person name="Dong X."/>
            <person name="Armstrong S.D."/>
            <person name="Xia D."/>
            <person name="Makepeace B.L."/>
            <person name="Darby A.C."/>
            <person name="Kadowaki T."/>
        </authorList>
    </citation>
    <scope>NUCLEOTIDE SEQUENCE [LARGE SCALE GENOMIC DNA]</scope>
    <source>
        <strain evidence="4">Wuxi-XJTLU</strain>
    </source>
</reference>
<dbReference type="InParanoid" id="A0A1V9XYP4"/>
<sequence length="106" mass="11876">MDATRWDELAAFDMPASIDYILRITGYRNLHLIGHSRGTTITVAMLASKPDYNDKLRLATFFSPVVYLDGMSHFLRSLVEFFSNPLVVSTLSSTVGKRLLPPITVL</sequence>
<feature type="domain" description="AB hydrolase-1" evidence="3">
    <location>
        <begin position="7"/>
        <end position="51"/>
    </location>
</feature>
<dbReference type="InterPro" id="IPR029058">
    <property type="entry name" value="AB_hydrolase_fold"/>
</dbReference>
<dbReference type="AlphaFoldDB" id="A0A1V9XYP4"/>
<dbReference type="SUPFAM" id="SSF53474">
    <property type="entry name" value="alpha/beta-Hydrolases"/>
    <property type="match status" value="1"/>
</dbReference>
<dbReference type="OrthoDB" id="7958685at2759"/>
<keyword evidence="2" id="KW-0443">Lipid metabolism</keyword>
<comment type="caution">
    <text evidence="4">The sequence shown here is derived from an EMBL/GenBank/DDBJ whole genome shotgun (WGS) entry which is preliminary data.</text>
</comment>
<evidence type="ECO:0000313" key="4">
    <source>
        <dbReference type="EMBL" id="OQR78604.1"/>
    </source>
</evidence>
<evidence type="ECO:0000313" key="5">
    <source>
        <dbReference type="Proteomes" id="UP000192247"/>
    </source>
</evidence>
<evidence type="ECO:0000259" key="3">
    <source>
        <dbReference type="Pfam" id="PF00561"/>
    </source>
</evidence>
<keyword evidence="5" id="KW-1185">Reference proteome</keyword>
<keyword evidence="1" id="KW-0442">Lipid degradation</keyword>
<accession>A0A1V9XYP4</accession>
<dbReference type="InterPro" id="IPR000073">
    <property type="entry name" value="AB_hydrolase_1"/>
</dbReference>
<name>A0A1V9XYP4_9ACAR</name>
<proteinExistence type="predicted"/>
<protein>
    <submittedName>
        <fullName evidence="4">Lipase 3-like</fullName>
    </submittedName>
</protein>
<dbReference type="STRING" id="418985.A0A1V9XYP4"/>
<dbReference type="GO" id="GO:0016042">
    <property type="term" value="P:lipid catabolic process"/>
    <property type="evidence" value="ECO:0007669"/>
    <property type="project" value="UniProtKB-KW"/>
</dbReference>
<dbReference type="PANTHER" id="PTHR11005">
    <property type="entry name" value="LYSOSOMAL ACID LIPASE-RELATED"/>
    <property type="match status" value="1"/>
</dbReference>
<dbReference type="EMBL" id="MNPL01002024">
    <property type="protein sequence ID" value="OQR78604.1"/>
    <property type="molecule type" value="Genomic_DNA"/>
</dbReference>
<evidence type="ECO:0000256" key="1">
    <source>
        <dbReference type="ARBA" id="ARBA00022963"/>
    </source>
</evidence>
<dbReference type="Proteomes" id="UP000192247">
    <property type="component" value="Unassembled WGS sequence"/>
</dbReference>
<dbReference type="Gene3D" id="3.40.50.1820">
    <property type="entry name" value="alpha/beta hydrolase"/>
    <property type="match status" value="1"/>
</dbReference>
<organism evidence="4 5">
    <name type="scientific">Tropilaelaps mercedesae</name>
    <dbReference type="NCBI Taxonomy" id="418985"/>
    <lineage>
        <taxon>Eukaryota</taxon>
        <taxon>Metazoa</taxon>
        <taxon>Ecdysozoa</taxon>
        <taxon>Arthropoda</taxon>
        <taxon>Chelicerata</taxon>
        <taxon>Arachnida</taxon>
        <taxon>Acari</taxon>
        <taxon>Parasitiformes</taxon>
        <taxon>Mesostigmata</taxon>
        <taxon>Gamasina</taxon>
        <taxon>Dermanyssoidea</taxon>
        <taxon>Laelapidae</taxon>
        <taxon>Tropilaelaps</taxon>
    </lineage>
</organism>